<comment type="catalytic activity">
    <reaction evidence="7 8">
        <text>L-histidinol phosphate + H2O = L-histidinol + phosphate</text>
        <dbReference type="Rhea" id="RHEA:14465"/>
        <dbReference type="ChEBI" id="CHEBI:15377"/>
        <dbReference type="ChEBI" id="CHEBI:43474"/>
        <dbReference type="ChEBI" id="CHEBI:57699"/>
        <dbReference type="ChEBI" id="CHEBI:57980"/>
        <dbReference type="EC" id="3.1.3.15"/>
    </reaction>
</comment>
<dbReference type="Proteomes" id="UP000658278">
    <property type="component" value="Unassembled WGS sequence"/>
</dbReference>
<keyword evidence="11" id="KW-1185">Reference proteome</keyword>
<gene>
    <name evidence="10" type="ORF">JIN81_08140</name>
</gene>
<evidence type="ECO:0000256" key="2">
    <source>
        <dbReference type="ARBA" id="ARBA00009152"/>
    </source>
</evidence>
<evidence type="ECO:0000256" key="8">
    <source>
        <dbReference type="RuleBase" id="RU366003"/>
    </source>
</evidence>
<keyword evidence="6 8" id="KW-0368">Histidine biosynthesis</keyword>
<evidence type="ECO:0000313" key="10">
    <source>
        <dbReference type="EMBL" id="MBK1826986.1"/>
    </source>
</evidence>
<dbReference type="RefSeq" id="WP_200278436.1">
    <property type="nucleotide sequence ID" value="NZ_JAENII010000005.1"/>
</dbReference>
<dbReference type="SUPFAM" id="SSF89550">
    <property type="entry name" value="PHP domain-like"/>
    <property type="match status" value="1"/>
</dbReference>
<dbReference type="EC" id="3.1.3.15" evidence="3 8"/>
<accession>A0A934REA3</accession>
<keyword evidence="5 8" id="KW-0378">Hydrolase</keyword>
<evidence type="ECO:0000256" key="4">
    <source>
        <dbReference type="ARBA" id="ARBA00022605"/>
    </source>
</evidence>
<protein>
    <recommendedName>
        <fullName evidence="3 8">Histidinol-phosphatase</fullName>
        <shortName evidence="8">HolPase</shortName>
        <ecNumber evidence="3 8">3.1.3.15</ecNumber>
    </recommendedName>
</protein>
<organism evidence="10 11">
    <name type="scientific">Haloferula rosea</name>
    <dbReference type="NCBI Taxonomy" id="490093"/>
    <lineage>
        <taxon>Bacteria</taxon>
        <taxon>Pseudomonadati</taxon>
        <taxon>Verrucomicrobiota</taxon>
        <taxon>Verrucomicrobiia</taxon>
        <taxon>Verrucomicrobiales</taxon>
        <taxon>Verrucomicrobiaceae</taxon>
        <taxon>Haloferula</taxon>
    </lineage>
</organism>
<sequence length="265" mass="30154">MPADYHTHTPLCQHAEGEPEDYVDAAIRAGLTEYGISDHAPAHPEPFDDWRMLEAQLPDYFDWIQRAERHAAGRLSIRAGLECDWLTGCEGWIESLAQRYPWDYLIGSVHYLDDWDFDNPAWLGRWAECDVEAVWSHYWKSYTSMARSGLFDILGHPDLIKKFSYRPEGDLRRFYEPCIEAIADQGTAIELNTAGRHKPCAEAYPEPLFLELAAAAGIPMVISSDAHAPDEVARDFPEAIAIAKSAGYRETQLFEKRQRRAEPLA</sequence>
<keyword evidence="4 8" id="KW-0028">Amino-acid biosynthesis</keyword>
<evidence type="ECO:0000256" key="3">
    <source>
        <dbReference type="ARBA" id="ARBA00013085"/>
    </source>
</evidence>
<dbReference type="GO" id="GO:0005737">
    <property type="term" value="C:cytoplasm"/>
    <property type="evidence" value="ECO:0007669"/>
    <property type="project" value="TreeGrafter"/>
</dbReference>
<comment type="pathway">
    <text evidence="1 8">Amino-acid biosynthesis; L-histidine biosynthesis; L-histidine from 5-phospho-alpha-D-ribose 1-diphosphate: step 8/9.</text>
</comment>
<evidence type="ECO:0000256" key="5">
    <source>
        <dbReference type="ARBA" id="ARBA00022801"/>
    </source>
</evidence>
<dbReference type="GO" id="GO:0000105">
    <property type="term" value="P:L-histidine biosynthetic process"/>
    <property type="evidence" value="ECO:0007669"/>
    <property type="project" value="UniProtKB-UniRule"/>
</dbReference>
<dbReference type="GO" id="GO:0004401">
    <property type="term" value="F:histidinol-phosphatase activity"/>
    <property type="evidence" value="ECO:0007669"/>
    <property type="project" value="UniProtKB-UniRule"/>
</dbReference>
<dbReference type="NCBIfam" id="TIGR01856">
    <property type="entry name" value="hisJ_fam"/>
    <property type="match status" value="1"/>
</dbReference>
<dbReference type="InterPro" id="IPR004013">
    <property type="entry name" value="PHP_dom"/>
</dbReference>
<dbReference type="InterPro" id="IPR010140">
    <property type="entry name" value="Histidinol_P_phosphatase_HisJ"/>
</dbReference>
<dbReference type="EMBL" id="JAENII010000005">
    <property type="protein sequence ID" value="MBK1826986.1"/>
    <property type="molecule type" value="Genomic_DNA"/>
</dbReference>
<reference evidence="10" key="1">
    <citation type="submission" date="2021-01" db="EMBL/GenBank/DDBJ databases">
        <title>Modified the classification status of verrucomicrobia.</title>
        <authorList>
            <person name="Feng X."/>
        </authorList>
    </citation>
    <scope>NUCLEOTIDE SEQUENCE</scope>
    <source>
        <strain evidence="10">KCTC 22201</strain>
    </source>
</reference>
<dbReference type="PANTHER" id="PTHR21039">
    <property type="entry name" value="HISTIDINOL PHOSPHATASE-RELATED"/>
    <property type="match status" value="1"/>
</dbReference>
<dbReference type="NCBIfam" id="NF005596">
    <property type="entry name" value="PRK07328.1"/>
    <property type="match status" value="1"/>
</dbReference>
<name>A0A934REA3_9BACT</name>
<dbReference type="InterPro" id="IPR016195">
    <property type="entry name" value="Pol/histidinol_Pase-like"/>
</dbReference>
<dbReference type="Gene3D" id="3.20.20.140">
    <property type="entry name" value="Metal-dependent hydrolases"/>
    <property type="match status" value="1"/>
</dbReference>
<feature type="domain" description="PHP" evidence="9">
    <location>
        <begin position="4"/>
        <end position="194"/>
    </location>
</feature>
<evidence type="ECO:0000256" key="1">
    <source>
        <dbReference type="ARBA" id="ARBA00004970"/>
    </source>
</evidence>
<comment type="caution">
    <text evidence="10">The sequence shown here is derived from an EMBL/GenBank/DDBJ whole genome shotgun (WGS) entry which is preliminary data.</text>
</comment>
<evidence type="ECO:0000256" key="6">
    <source>
        <dbReference type="ARBA" id="ARBA00023102"/>
    </source>
</evidence>
<proteinExistence type="inferred from homology"/>
<comment type="similarity">
    <text evidence="2 8">Belongs to the PHP hydrolase family. HisK subfamily.</text>
</comment>
<evidence type="ECO:0000259" key="9">
    <source>
        <dbReference type="Pfam" id="PF02811"/>
    </source>
</evidence>
<evidence type="ECO:0000313" key="11">
    <source>
        <dbReference type="Proteomes" id="UP000658278"/>
    </source>
</evidence>
<evidence type="ECO:0000256" key="7">
    <source>
        <dbReference type="ARBA" id="ARBA00049158"/>
    </source>
</evidence>
<dbReference type="AlphaFoldDB" id="A0A934REA3"/>
<dbReference type="CDD" id="cd12110">
    <property type="entry name" value="PHP_HisPPase_Hisj_like"/>
    <property type="match status" value="1"/>
</dbReference>
<dbReference type="PANTHER" id="PTHR21039:SF0">
    <property type="entry name" value="HISTIDINOL-PHOSPHATASE"/>
    <property type="match status" value="1"/>
</dbReference>
<dbReference type="Pfam" id="PF02811">
    <property type="entry name" value="PHP"/>
    <property type="match status" value="1"/>
</dbReference>